<dbReference type="Proteomes" id="UP001642464">
    <property type="component" value="Unassembled WGS sequence"/>
</dbReference>
<comment type="caution">
    <text evidence="4">The sequence shown here is derived from an EMBL/GenBank/DDBJ whole genome shotgun (WGS) entry which is preliminary data.</text>
</comment>
<feature type="compositionally biased region" description="Low complexity" evidence="2">
    <location>
        <begin position="766"/>
        <end position="781"/>
    </location>
</feature>
<gene>
    <name evidence="4" type="ORF">SCF082_LOCUS11283</name>
</gene>
<keyword evidence="5" id="KW-1185">Reference proteome</keyword>
<organism evidence="4 5">
    <name type="scientific">Durusdinium trenchii</name>
    <dbReference type="NCBI Taxonomy" id="1381693"/>
    <lineage>
        <taxon>Eukaryota</taxon>
        <taxon>Sar</taxon>
        <taxon>Alveolata</taxon>
        <taxon>Dinophyceae</taxon>
        <taxon>Suessiales</taxon>
        <taxon>Symbiodiniaceae</taxon>
        <taxon>Durusdinium</taxon>
    </lineage>
</organism>
<dbReference type="SUPFAM" id="SSF56112">
    <property type="entry name" value="Protein kinase-like (PK-like)"/>
    <property type="match status" value="1"/>
</dbReference>
<proteinExistence type="inferred from homology"/>
<feature type="domain" description="ABC1 atypical kinase-like" evidence="3">
    <location>
        <begin position="346"/>
        <end position="590"/>
    </location>
</feature>
<evidence type="ECO:0000256" key="1">
    <source>
        <dbReference type="ARBA" id="ARBA00009670"/>
    </source>
</evidence>
<evidence type="ECO:0000256" key="2">
    <source>
        <dbReference type="SAM" id="MobiDB-lite"/>
    </source>
</evidence>
<reference evidence="4 5" key="1">
    <citation type="submission" date="2024-02" db="EMBL/GenBank/DDBJ databases">
        <authorList>
            <person name="Chen Y."/>
            <person name="Shah S."/>
            <person name="Dougan E. K."/>
            <person name="Thang M."/>
            <person name="Chan C."/>
        </authorList>
    </citation>
    <scope>NUCLEOTIDE SEQUENCE [LARGE SCALE GENOMIC DNA]</scope>
</reference>
<dbReference type="CDD" id="cd05121">
    <property type="entry name" value="ABC1_ADCK3-like"/>
    <property type="match status" value="1"/>
</dbReference>
<comment type="similarity">
    <text evidence="1">Belongs to the protein kinase superfamily. ADCK protein kinase family.</text>
</comment>
<evidence type="ECO:0000313" key="4">
    <source>
        <dbReference type="EMBL" id="CAK9011878.1"/>
    </source>
</evidence>
<dbReference type="InterPro" id="IPR004147">
    <property type="entry name" value="ABC1_dom"/>
</dbReference>
<dbReference type="Pfam" id="PF03109">
    <property type="entry name" value="ABC1"/>
    <property type="match status" value="1"/>
</dbReference>
<dbReference type="PANTHER" id="PTHR10566:SF118">
    <property type="entry name" value="PROTEIN KINASE DOMAIN-CONTAINING PROTEIN"/>
    <property type="match status" value="1"/>
</dbReference>
<accession>A0ABP0JBU4</accession>
<dbReference type="InterPro" id="IPR011009">
    <property type="entry name" value="Kinase-like_dom_sf"/>
</dbReference>
<evidence type="ECO:0000259" key="3">
    <source>
        <dbReference type="Pfam" id="PF03109"/>
    </source>
</evidence>
<sequence>MEDQSFVVPHSGLRGAVTVPSSGSHSGPAERLPSAGALSVGRAALGAGLAVGALAAGHAVGRRRARKSVQRQVVKMRVEVPEVADVEEGLGLTGLNVEKLAKDLEQTATRWAQHPEKVLGDVERQATQVAKAAEKMLPKVPDLPLPVEAKVALKEQSTGELSVKVEALLESQNLKALATYLPPELATLLAHPEVLDPVKLPAGRGTAAMRWKGEACLGAALVALLALRRGPQPWLDELPREYVARLPEWDFGRIRTYWQRRPLQLLTRFIEAGLKVGGYTFQMKLDELLERSDEMRPQRAVEARELITDLGVTFIKIAQVWASRPDILPKEYLKMLLLEEYEKLLEQVRPFGKDLALETLRRGDSGRPAVELFQDLSVFDAPVASASVGQVYKATMNGKTVAVKVQRPDVREQSTLDLYVIRTAAALGAMLPFDQLQRQSKQLMELIDLTAPTFVKELDYEIEASHQRRFAETVESCDLIRDTIVVPEILFANRAVLWQEWLDGKKLTEPGAAQEQAGRVVKLLLNSYMVQFLETGYLHGDPHPGNFILMGDGRLGILDYGLMTEITADKRMSFIEFLMHLQAKEYKSCLTDLINLEFFPPALPEALKEDKEALDIIVPTLATTLATLYEEGGDLKKKREMFAKQREEMKEAGKLDGLREKLQAISKKYAGAFRLPPYFTLILRAFSTLEGLGLKSDENFAIVKECFPYIARRLIVDDSFRMREALRSYLYKGRSRIAVSRIDELSSGFGNFTNLMKGSRSESAAAGGVRAPATTGPAAGHAEGGAERSSARPQLDSASREIAEVIFSAEGNFLQDLLIDEGVAAIDALSRATLLQLLRNLGPLALPLTLPLNFLLGGSSGSRLLSREDCRRRLSFHTNPDKESLLVIRRIVQLVDASRDANSDDEGADLGTSAGFQKPRTVQRLQRLQPLAQGLLPSITPGAASFAQRFARQLARRILLRLADDVERRASNALMMN</sequence>
<protein>
    <submittedName>
        <fullName evidence="4">Chloroplastic</fullName>
    </submittedName>
</protein>
<dbReference type="EMBL" id="CAXAMM010006669">
    <property type="protein sequence ID" value="CAK9011878.1"/>
    <property type="molecule type" value="Genomic_DNA"/>
</dbReference>
<feature type="region of interest" description="Disordered" evidence="2">
    <location>
        <begin position="766"/>
        <end position="794"/>
    </location>
</feature>
<dbReference type="InterPro" id="IPR050154">
    <property type="entry name" value="UbiB_kinase"/>
</dbReference>
<evidence type="ECO:0000313" key="5">
    <source>
        <dbReference type="Proteomes" id="UP001642464"/>
    </source>
</evidence>
<name>A0ABP0JBU4_9DINO</name>
<dbReference type="PANTHER" id="PTHR10566">
    <property type="entry name" value="CHAPERONE-ACTIVITY OF BC1 COMPLEX CABC1 -RELATED"/>
    <property type="match status" value="1"/>
</dbReference>
<feature type="region of interest" description="Disordered" evidence="2">
    <location>
        <begin position="1"/>
        <end position="32"/>
    </location>
</feature>